<dbReference type="AlphaFoldDB" id="A0A917RU18"/>
<evidence type="ECO:0000313" key="1">
    <source>
        <dbReference type="EMBL" id="GGL32435.1"/>
    </source>
</evidence>
<protein>
    <submittedName>
        <fullName evidence="1">Uncharacterized protein</fullName>
    </submittedName>
</protein>
<evidence type="ECO:0000313" key="2">
    <source>
        <dbReference type="Proteomes" id="UP000638263"/>
    </source>
</evidence>
<keyword evidence="2" id="KW-1185">Reference proteome</keyword>
<name>A0A917RU18_9NOCA</name>
<accession>A0A917RU18</accession>
<comment type="caution">
    <text evidence="1">The sequence shown here is derived from an EMBL/GenBank/DDBJ whole genome shotgun (WGS) entry which is preliminary data.</text>
</comment>
<gene>
    <name evidence="1" type="ORF">GCM10011588_54050</name>
</gene>
<reference evidence="1" key="2">
    <citation type="submission" date="2020-09" db="EMBL/GenBank/DDBJ databases">
        <authorList>
            <person name="Sun Q."/>
            <person name="Zhou Y."/>
        </authorList>
    </citation>
    <scope>NUCLEOTIDE SEQUENCE</scope>
    <source>
        <strain evidence="1">CGMCC 4.3508</strain>
    </source>
</reference>
<dbReference type="EMBL" id="BMMH01000014">
    <property type="protein sequence ID" value="GGL32435.1"/>
    <property type="molecule type" value="Genomic_DNA"/>
</dbReference>
<proteinExistence type="predicted"/>
<reference evidence="1" key="1">
    <citation type="journal article" date="2014" name="Int. J. Syst. Evol. Microbiol.">
        <title>Complete genome sequence of Corynebacterium casei LMG S-19264T (=DSM 44701T), isolated from a smear-ripened cheese.</title>
        <authorList>
            <consortium name="US DOE Joint Genome Institute (JGI-PGF)"/>
            <person name="Walter F."/>
            <person name="Albersmeier A."/>
            <person name="Kalinowski J."/>
            <person name="Ruckert C."/>
        </authorList>
    </citation>
    <scope>NUCLEOTIDE SEQUENCE</scope>
    <source>
        <strain evidence="1">CGMCC 4.3508</strain>
    </source>
</reference>
<sequence length="102" mass="10235">MGSFEGLVGALGDRSGWVGSDGESLDVSSAARDGAAVSVRIVDVLSAVFAREGSDGFDGSSGPRVPASAESARSVVGEGRLGIGGRAKSARKRAWLAGSKRL</sequence>
<dbReference type="Proteomes" id="UP000638263">
    <property type="component" value="Unassembled WGS sequence"/>
</dbReference>
<organism evidence="1 2">
    <name type="scientific">Nocardia jinanensis</name>
    <dbReference type="NCBI Taxonomy" id="382504"/>
    <lineage>
        <taxon>Bacteria</taxon>
        <taxon>Bacillati</taxon>
        <taxon>Actinomycetota</taxon>
        <taxon>Actinomycetes</taxon>
        <taxon>Mycobacteriales</taxon>
        <taxon>Nocardiaceae</taxon>
        <taxon>Nocardia</taxon>
    </lineage>
</organism>